<gene>
    <name evidence="1" type="ORF">BSTOLATCC_MIC18682</name>
</gene>
<name>A0AAU9ITT4_9CILI</name>
<protein>
    <submittedName>
        <fullName evidence="1">Uncharacterized protein</fullName>
    </submittedName>
</protein>
<accession>A0AAU9ITT4</accession>
<keyword evidence="2" id="KW-1185">Reference proteome</keyword>
<dbReference type="Proteomes" id="UP001162131">
    <property type="component" value="Unassembled WGS sequence"/>
</dbReference>
<proteinExistence type="predicted"/>
<organism evidence="1 2">
    <name type="scientific">Blepharisma stoltei</name>
    <dbReference type="NCBI Taxonomy" id="1481888"/>
    <lineage>
        <taxon>Eukaryota</taxon>
        <taxon>Sar</taxon>
        <taxon>Alveolata</taxon>
        <taxon>Ciliophora</taxon>
        <taxon>Postciliodesmatophora</taxon>
        <taxon>Heterotrichea</taxon>
        <taxon>Heterotrichida</taxon>
        <taxon>Blepharismidae</taxon>
        <taxon>Blepharisma</taxon>
    </lineage>
</organism>
<comment type="caution">
    <text evidence="1">The sequence shown here is derived from an EMBL/GenBank/DDBJ whole genome shotgun (WGS) entry which is preliminary data.</text>
</comment>
<dbReference type="EMBL" id="CAJZBQ010000018">
    <property type="protein sequence ID" value="CAG9317435.1"/>
    <property type="molecule type" value="Genomic_DNA"/>
</dbReference>
<reference evidence="1" key="1">
    <citation type="submission" date="2021-09" db="EMBL/GenBank/DDBJ databases">
        <authorList>
            <consortium name="AG Swart"/>
            <person name="Singh M."/>
            <person name="Singh A."/>
            <person name="Seah K."/>
            <person name="Emmerich C."/>
        </authorList>
    </citation>
    <scope>NUCLEOTIDE SEQUENCE</scope>
    <source>
        <strain evidence="1">ATCC30299</strain>
    </source>
</reference>
<evidence type="ECO:0000313" key="2">
    <source>
        <dbReference type="Proteomes" id="UP001162131"/>
    </source>
</evidence>
<evidence type="ECO:0000313" key="1">
    <source>
        <dbReference type="EMBL" id="CAG9317435.1"/>
    </source>
</evidence>
<dbReference type="AlphaFoldDB" id="A0AAU9ITT4"/>
<sequence>MLKSMDNDQFLQEILQKNYSQHLRQLKTPINMPKNLKNNEKIHKSCKCLVDSINFEIDKTIIRFYNKDFETHKKASYVLSPKPSKFYNDKFKTSRLFEPSDNCNFKYKTKSLSNFNANPLKYKLKQLSVHLPPIINSPKIRKTKRISLGNSSPKLSKLFGSRSVNLHIQGESQIPLYINHDKSKQLYDCLFTEDYSKNLEGELEEENFGNLEEENFGNLDEENFEDLDKNIAEIF</sequence>